<reference evidence="1" key="1">
    <citation type="submission" date="2021-09" db="EMBL/GenBank/DDBJ databases">
        <title>Genomic analysis of Ralstonia spp.</title>
        <authorList>
            <person name="Aburjaile F."/>
            <person name="Ariute J.C."/>
            <person name="Pais A.K.L."/>
            <person name="Albuquerque G.M.R."/>
            <person name="Silva A.M.F."/>
            <person name="Brenig B."/>
            <person name="Azevedo V."/>
            <person name="Matiuzzi M."/>
            <person name="Ramos R."/>
            <person name="Goes-Neto A."/>
            <person name="Soares S."/>
            <person name="Iseppon A.M.B."/>
            <person name="Souza E."/>
            <person name="Gama M."/>
        </authorList>
    </citation>
    <scope>NUCLEOTIDE SEQUENCE</scope>
    <source>
        <strain evidence="1">CCRMRs91</strain>
    </source>
</reference>
<accession>A0AAW5ZFF6</accession>
<comment type="caution">
    <text evidence="1">The sequence shown here is derived from an EMBL/GenBank/DDBJ whole genome shotgun (WGS) entry which is preliminary data.</text>
</comment>
<organism evidence="1 2">
    <name type="scientific">Ralstonia solanacearum</name>
    <name type="common">Pseudomonas solanacearum</name>
    <dbReference type="NCBI Taxonomy" id="305"/>
    <lineage>
        <taxon>Bacteria</taxon>
        <taxon>Pseudomonadati</taxon>
        <taxon>Pseudomonadota</taxon>
        <taxon>Betaproteobacteria</taxon>
        <taxon>Burkholderiales</taxon>
        <taxon>Burkholderiaceae</taxon>
        <taxon>Ralstonia</taxon>
        <taxon>Ralstonia solanacearum species complex</taxon>
    </lineage>
</organism>
<proteinExistence type="predicted"/>
<protein>
    <recommendedName>
        <fullName evidence="3">Ribbon-helix-helix protein CopG domain-containing protein</fullName>
    </recommendedName>
</protein>
<evidence type="ECO:0000313" key="2">
    <source>
        <dbReference type="Proteomes" id="UP001144050"/>
    </source>
</evidence>
<dbReference type="RefSeq" id="WP_013207108.1">
    <property type="nucleotide sequence ID" value="NZ_CDLW01000001.1"/>
</dbReference>
<evidence type="ECO:0000313" key="1">
    <source>
        <dbReference type="EMBL" id="MDB0569223.1"/>
    </source>
</evidence>
<dbReference type="Pfam" id="PF21983">
    <property type="entry name" value="NikA-like"/>
    <property type="match status" value="1"/>
</dbReference>
<dbReference type="AlphaFoldDB" id="A0AAW5ZFF6"/>
<dbReference type="InterPro" id="IPR053842">
    <property type="entry name" value="NikA-like"/>
</dbReference>
<sequence>MAATTERIVVRVTTAQKRAIVSTAKRLGLNVSELMRQAIQDFTPPEDEREINAMIERVNASTKEASNALDDALSFVAESSKRIAAMVGSQQH</sequence>
<gene>
    <name evidence="1" type="ORF">LBW59_00355</name>
</gene>
<dbReference type="Proteomes" id="UP001144050">
    <property type="component" value="Unassembled WGS sequence"/>
</dbReference>
<dbReference type="EMBL" id="JAIVFG010000001">
    <property type="protein sequence ID" value="MDB0569223.1"/>
    <property type="molecule type" value="Genomic_DNA"/>
</dbReference>
<evidence type="ECO:0008006" key="3">
    <source>
        <dbReference type="Google" id="ProtNLM"/>
    </source>
</evidence>
<name>A0AAW5ZFF6_RALSL</name>